<evidence type="ECO:0000313" key="3">
    <source>
        <dbReference type="EMBL" id="KAG0323210.1"/>
    </source>
</evidence>
<feature type="compositionally biased region" description="Low complexity" evidence="1">
    <location>
        <begin position="107"/>
        <end position="123"/>
    </location>
</feature>
<feature type="compositionally biased region" description="Basic and acidic residues" evidence="1">
    <location>
        <begin position="412"/>
        <end position="430"/>
    </location>
</feature>
<sequence length="975" mass="103955">MFKFKASGSSISKPDYVPSPLIAQKVAEQEEERRRRDPSYRPEPPHWEHTSKATSEQKRADDVLAPGFMSGPLGYEEAWQRRSVVLPPLPSGTNDALAPRFQQPDLSTGFSGNSNSIGTGNSSSAAVARSTVSMDLSSTVAGPLSISTTAANAGSTREDVRPRSSSIRFSSVTQELNVSRPMTPAVFTQNTVNPFFSGNTSGPLSTNNGAANLQSALKDNTVDVLKHRSVGAEQALNSSLGPALGSVAGASSSMQPYGAPRSMDVRSNAVNGIGTSAGPNSGATGGLVATTSASPFLMSLDQARQAKNAPPMVYDKNLRDDDEEEKDKKRFMPPVLMNSTSGWKVGTMDSRAGKAGWDSVPFQPAEPSKDGASRLPPHLSGEDAPPIDTLFDIARKEKLYSQPLTNVFNPDARPDMDMRESTLSEDGRSSVEAEEKVCDSIIAYGFPEEIASAMMQEFSFFGAIARFETGYYGRADAESFNYLKIKFKEASAARRAASRHLKAVGPSVVGVHFCPSFSEWGTRSVANNLLAGQAVGLAQSIARDLSEAETREVLAGVDSLLKLRAQGGAAQGPEQAVAASLHQSRGQHAQADTLSLSFRQSGGGSAETALAEARKSFRQSRSGFGLQDDDDATTTMSMLNKSGSGFGFEKSVAMDEDGDDDDEMAYILGHSLTSGGSIARTREREEFRRSRSMARSRHLMQEEVMEGQQTRVGPDRGILAEPRPGSAASASFGGFGGPIDGRGFSTVVNAVGLSQSQQQQQQQEQYQQQQEQQQYQQQYQQQQLQQYQQQQQQARELGQSRYTLARPSFMAAASSNDNSLFSASAGVLRDESVAATAGRGLSFGSSSWASGSRRSGNDATTEAAFNHVQKRQRLEVGAAPRTTASSSSLNLATTTTTTATTMGYGEDGVPLSEFGKGRDRTSVLINDPSKADRWGAPLPREGAGGVGGVGAGNNADGSSVISSLFTMAKKRLFWG</sequence>
<evidence type="ECO:0000256" key="1">
    <source>
        <dbReference type="SAM" id="MobiDB-lite"/>
    </source>
</evidence>
<feature type="region of interest" description="Disordered" evidence="1">
    <location>
        <begin position="102"/>
        <end position="123"/>
    </location>
</feature>
<feature type="domain" description="RRM Nup35-type" evidence="2">
    <location>
        <begin position="439"/>
        <end position="515"/>
    </location>
</feature>
<dbReference type="GO" id="GO:0045944">
    <property type="term" value="P:positive regulation of transcription by RNA polymerase II"/>
    <property type="evidence" value="ECO:0007669"/>
    <property type="project" value="TreeGrafter"/>
</dbReference>
<dbReference type="InterPro" id="IPR012677">
    <property type="entry name" value="Nucleotide-bd_a/b_plait_sf"/>
</dbReference>
<name>A0A9P6RPI9_9FUNG</name>
<dbReference type="AlphaFoldDB" id="A0A9P6RPI9"/>
<dbReference type="OrthoDB" id="1733656at2759"/>
<reference evidence="3" key="1">
    <citation type="journal article" date="2020" name="Fungal Divers.">
        <title>Resolving the Mortierellaceae phylogeny through synthesis of multi-gene phylogenetics and phylogenomics.</title>
        <authorList>
            <person name="Vandepol N."/>
            <person name="Liber J."/>
            <person name="Desiro A."/>
            <person name="Na H."/>
            <person name="Kennedy M."/>
            <person name="Barry K."/>
            <person name="Grigoriev I.V."/>
            <person name="Miller A.N."/>
            <person name="O'Donnell K."/>
            <person name="Stajich J.E."/>
            <person name="Bonito G."/>
        </authorList>
    </citation>
    <scope>NUCLEOTIDE SEQUENCE</scope>
    <source>
        <strain evidence="3">REB-010B</strain>
    </source>
</reference>
<proteinExistence type="predicted"/>
<feature type="compositionally biased region" description="Basic and acidic residues" evidence="1">
    <location>
        <begin position="27"/>
        <end position="62"/>
    </location>
</feature>
<dbReference type="Pfam" id="PF05172">
    <property type="entry name" value="RRM_Nup35"/>
    <property type="match status" value="1"/>
</dbReference>
<dbReference type="GO" id="GO:0016592">
    <property type="term" value="C:mediator complex"/>
    <property type="evidence" value="ECO:0007669"/>
    <property type="project" value="TreeGrafter"/>
</dbReference>
<dbReference type="InterPro" id="IPR051647">
    <property type="entry name" value="Mediator_comp_sub12"/>
</dbReference>
<accession>A0A9P6RPI9</accession>
<dbReference type="PANTHER" id="PTHR46007">
    <property type="entry name" value="MEDIATOR OF RNA POLYMERASE II TRANSCRIPTION SUBUNIT 12"/>
    <property type="match status" value="1"/>
</dbReference>
<protein>
    <recommendedName>
        <fullName evidence="2">RRM Nup35-type domain-containing protein</fullName>
    </recommendedName>
</protein>
<dbReference type="GO" id="GO:0003713">
    <property type="term" value="F:transcription coactivator activity"/>
    <property type="evidence" value="ECO:0007669"/>
    <property type="project" value="TreeGrafter"/>
</dbReference>
<comment type="caution">
    <text evidence="3">The sequence shown here is derived from an EMBL/GenBank/DDBJ whole genome shotgun (WGS) entry which is preliminary data.</text>
</comment>
<dbReference type="SUPFAM" id="SSF81995">
    <property type="entry name" value="beta-sandwich domain of Sec23/24"/>
    <property type="match status" value="1"/>
</dbReference>
<dbReference type="Gene3D" id="3.30.70.330">
    <property type="match status" value="1"/>
</dbReference>
<evidence type="ECO:0000259" key="2">
    <source>
        <dbReference type="Pfam" id="PF05172"/>
    </source>
</evidence>
<dbReference type="Proteomes" id="UP000738325">
    <property type="component" value="Unassembled WGS sequence"/>
</dbReference>
<feature type="compositionally biased region" description="Low complexity" evidence="1">
    <location>
        <begin position="840"/>
        <end position="854"/>
    </location>
</feature>
<evidence type="ECO:0000313" key="4">
    <source>
        <dbReference type="Proteomes" id="UP000738325"/>
    </source>
</evidence>
<keyword evidence="4" id="KW-1185">Reference proteome</keyword>
<dbReference type="EMBL" id="JAAAIP010000193">
    <property type="protein sequence ID" value="KAG0323210.1"/>
    <property type="molecule type" value="Genomic_DNA"/>
</dbReference>
<feature type="region of interest" description="Disordered" evidence="1">
    <location>
        <begin position="704"/>
        <end position="734"/>
    </location>
</feature>
<feature type="region of interest" description="Disordered" evidence="1">
    <location>
        <begin position="840"/>
        <end position="888"/>
    </location>
</feature>
<dbReference type="PANTHER" id="PTHR46007:SF8">
    <property type="entry name" value="C2H2-TYPE DOMAIN-CONTAINING PROTEIN"/>
    <property type="match status" value="1"/>
</dbReference>
<feature type="region of interest" description="Disordered" evidence="1">
    <location>
        <begin position="405"/>
        <end position="430"/>
    </location>
</feature>
<feature type="region of interest" description="Disordered" evidence="1">
    <location>
        <begin position="1"/>
        <end position="67"/>
    </location>
</feature>
<feature type="region of interest" description="Disordered" evidence="1">
    <location>
        <begin position="354"/>
        <end position="385"/>
    </location>
</feature>
<gene>
    <name evidence="3" type="ORF">BGZ99_002886</name>
</gene>
<dbReference type="InterPro" id="IPR007846">
    <property type="entry name" value="RRM_NUP35_dom"/>
</dbReference>
<organism evidence="3 4">
    <name type="scientific">Dissophora globulifera</name>
    <dbReference type="NCBI Taxonomy" id="979702"/>
    <lineage>
        <taxon>Eukaryota</taxon>
        <taxon>Fungi</taxon>
        <taxon>Fungi incertae sedis</taxon>
        <taxon>Mucoromycota</taxon>
        <taxon>Mortierellomycotina</taxon>
        <taxon>Mortierellomycetes</taxon>
        <taxon>Mortierellales</taxon>
        <taxon>Mortierellaceae</taxon>
        <taxon>Dissophora</taxon>
    </lineage>
</organism>